<reference evidence="4 5" key="1">
    <citation type="submission" date="2024-01" db="EMBL/GenBank/DDBJ databases">
        <authorList>
            <person name="Allen C."/>
            <person name="Tagirdzhanova G."/>
        </authorList>
    </citation>
    <scope>NUCLEOTIDE SEQUENCE [LARGE SCALE GENOMIC DNA]</scope>
</reference>
<protein>
    <recommendedName>
        <fullName evidence="6">Major facilitator superfamily transporter</fullName>
    </recommendedName>
</protein>
<dbReference type="InterPro" id="IPR036259">
    <property type="entry name" value="MFS_trans_sf"/>
</dbReference>
<dbReference type="SUPFAM" id="SSF103473">
    <property type="entry name" value="MFS general substrate transporter"/>
    <property type="match status" value="3"/>
</dbReference>
<keyword evidence="5" id="KW-1185">Reference proteome</keyword>
<feature type="region of interest" description="Disordered" evidence="2">
    <location>
        <begin position="551"/>
        <end position="579"/>
    </location>
</feature>
<gene>
    <name evidence="4" type="ORF">SBRCBS47491_002526</name>
</gene>
<dbReference type="PANTHER" id="PTHR23524">
    <property type="entry name" value="TRANSPORTER, PUTATIVE (AFU_ORTHOLOGUE AFUA_8G04850)-RELATED"/>
    <property type="match status" value="1"/>
</dbReference>
<dbReference type="Gene3D" id="1.20.1250.20">
    <property type="entry name" value="MFS general substrate transporter like domains"/>
    <property type="match status" value="1"/>
</dbReference>
<feature type="transmembrane region" description="Helical" evidence="3">
    <location>
        <begin position="264"/>
        <end position="286"/>
    </location>
</feature>
<name>A0ABP0B7Q1_9PEZI</name>
<dbReference type="EMBL" id="CAWUHC010000015">
    <property type="protein sequence ID" value="CAK7215572.1"/>
    <property type="molecule type" value="Genomic_DNA"/>
</dbReference>
<feature type="region of interest" description="Disordered" evidence="2">
    <location>
        <begin position="593"/>
        <end position="630"/>
    </location>
</feature>
<feature type="transmembrane region" description="Helical" evidence="3">
    <location>
        <begin position="518"/>
        <end position="540"/>
    </location>
</feature>
<feature type="region of interest" description="Disordered" evidence="2">
    <location>
        <begin position="148"/>
        <end position="171"/>
    </location>
</feature>
<comment type="caution">
    <text evidence="4">The sequence shown here is derived from an EMBL/GenBank/DDBJ whole genome shotgun (WGS) entry which is preliminary data.</text>
</comment>
<feature type="transmembrane region" description="Helical" evidence="3">
    <location>
        <begin position="446"/>
        <end position="473"/>
    </location>
</feature>
<feature type="region of interest" description="Disordered" evidence="2">
    <location>
        <begin position="207"/>
        <end position="239"/>
    </location>
</feature>
<dbReference type="Proteomes" id="UP001642406">
    <property type="component" value="Unassembled WGS sequence"/>
</dbReference>
<feature type="transmembrane region" description="Helical" evidence="3">
    <location>
        <begin position="403"/>
        <end position="426"/>
    </location>
</feature>
<feature type="transmembrane region" description="Helical" evidence="3">
    <location>
        <begin position="480"/>
        <end position="498"/>
    </location>
</feature>
<dbReference type="InterPro" id="IPR011701">
    <property type="entry name" value="MFS"/>
</dbReference>
<evidence type="ECO:0000256" key="3">
    <source>
        <dbReference type="SAM" id="Phobius"/>
    </source>
</evidence>
<feature type="transmembrane region" description="Helical" evidence="3">
    <location>
        <begin position="66"/>
        <end position="88"/>
    </location>
</feature>
<feature type="compositionally biased region" description="Low complexity" evidence="2">
    <location>
        <begin position="613"/>
        <end position="628"/>
    </location>
</feature>
<evidence type="ECO:0000313" key="4">
    <source>
        <dbReference type="EMBL" id="CAK7215572.1"/>
    </source>
</evidence>
<feature type="transmembrane region" description="Helical" evidence="3">
    <location>
        <begin position="95"/>
        <end position="115"/>
    </location>
</feature>
<keyword evidence="3" id="KW-0812">Transmembrane</keyword>
<evidence type="ECO:0000256" key="1">
    <source>
        <dbReference type="ARBA" id="ARBA00004141"/>
    </source>
</evidence>
<dbReference type="Pfam" id="PF07690">
    <property type="entry name" value="MFS_1"/>
    <property type="match status" value="2"/>
</dbReference>
<feature type="transmembrane region" description="Helical" evidence="3">
    <location>
        <begin position="127"/>
        <end position="147"/>
    </location>
</feature>
<evidence type="ECO:0008006" key="6">
    <source>
        <dbReference type="Google" id="ProtNLM"/>
    </source>
</evidence>
<sequence length="715" mass="75310">MAPSVTQVTQAVMRRLPFARTTTPLQATTYLLGISLFSISFLVFLNSSISFVITDRIGVKDGVGNIVGTLGFVDELVALVACPVWGLVSDRLGVRLVAVIGYTVIALALVVSVQATNVYPQLLLSRILFAVGATASATMVTAILPSLTDDSEPTTSKGSISSGEGAGAYPRNSFANARRNQRDSALSIESQLTITPERFAESLLRARVGSPDHSSSPNRAGNRLSFENSNRNSTLSTSSAAAIGGEGQDVVLNRNHNSDKPSKLAGFVGLFTGCGALVALTMFLPLPAEFAGADGVTMAEAVAKSFYVVAIVALCVAAFVFVGLRNLRGEDGKGWRMLLGRPNPTVASSRRDEIVRMEEVIAEGPLSKGASSDDSMSYWRLLRDSVELGFSDSNIALGYLGGFVARASTVAISLFMPLFINSFYISNGFCKGSPNDPSPELKEECRAAYVLAAILTGVAQLMGLLCAPVFGYLSSRPGRLNIPLIVATTFGIIGYIIFPLLSSPEPNNIDGRGGTPAVFLVATLIGISQIGAIVCSLGSLGRGVLSADHASIPSTPSSPLPPTSNEQGGYSDYASPNTEVDAPESASLLVAGVNDSDDENNDSDRDTVRDLISSPRSARSGRARAYSALTRPAATSSPTVEATANASRIRLKGSIAGVYSWCGGAAILLLTKLGGYLFDHWSRGAPFYMMAIFNAVLLLTSLSIDAKHTFQKLKR</sequence>
<feature type="transmembrane region" description="Helical" evidence="3">
    <location>
        <begin position="658"/>
        <end position="678"/>
    </location>
</feature>
<organism evidence="4 5">
    <name type="scientific">Sporothrix bragantina</name>
    <dbReference type="NCBI Taxonomy" id="671064"/>
    <lineage>
        <taxon>Eukaryota</taxon>
        <taxon>Fungi</taxon>
        <taxon>Dikarya</taxon>
        <taxon>Ascomycota</taxon>
        <taxon>Pezizomycotina</taxon>
        <taxon>Sordariomycetes</taxon>
        <taxon>Sordariomycetidae</taxon>
        <taxon>Ophiostomatales</taxon>
        <taxon>Ophiostomataceae</taxon>
        <taxon>Sporothrix</taxon>
    </lineage>
</organism>
<feature type="transmembrane region" description="Helical" evidence="3">
    <location>
        <begin position="30"/>
        <end position="54"/>
    </location>
</feature>
<evidence type="ECO:0000313" key="5">
    <source>
        <dbReference type="Proteomes" id="UP001642406"/>
    </source>
</evidence>
<feature type="transmembrane region" description="Helical" evidence="3">
    <location>
        <begin position="684"/>
        <end position="704"/>
    </location>
</feature>
<feature type="compositionally biased region" description="Low complexity" evidence="2">
    <location>
        <begin position="228"/>
        <end position="239"/>
    </location>
</feature>
<dbReference type="PANTHER" id="PTHR23524:SF1">
    <property type="entry name" value="MRH DOMAIN-CONTAINING PROTEIN-RELATED"/>
    <property type="match status" value="1"/>
</dbReference>
<keyword evidence="3" id="KW-0472">Membrane</keyword>
<feature type="transmembrane region" description="Helical" evidence="3">
    <location>
        <begin position="306"/>
        <end position="327"/>
    </location>
</feature>
<comment type="subcellular location">
    <subcellularLocation>
        <location evidence="1">Membrane</location>
        <topology evidence="1">Multi-pass membrane protein</topology>
    </subcellularLocation>
</comment>
<accession>A0ABP0B7Q1</accession>
<feature type="compositionally biased region" description="Polar residues" evidence="2">
    <location>
        <begin position="153"/>
        <end position="162"/>
    </location>
</feature>
<proteinExistence type="predicted"/>
<keyword evidence="3" id="KW-1133">Transmembrane helix</keyword>
<evidence type="ECO:0000256" key="2">
    <source>
        <dbReference type="SAM" id="MobiDB-lite"/>
    </source>
</evidence>